<name>A0ABD3HI59_9MARC</name>
<dbReference type="Gene3D" id="2.60.120.260">
    <property type="entry name" value="Galactose-binding domain-like"/>
    <property type="match status" value="1"/>
</dbReference>
<feature type="region of interest" description="Disordered" evidence="4">
    <location>
        <begin position="933"/>
        <end position="953"/>
    </location>
</feature>
<feature type="compositionally biased region" description="Basic and acidic residues" evidence="4">
    <location>
        <begin position="933"/>
        <end position="945"/>
    </location>
</feature>
<evidence type="ECO:0008006" key="11">
    <source>
        <dbReference type="Google" id="ProtNLM"/>
    </source>
</evidence>
<dbReference type="InterPro" id="IPR017853">
    <property type="entry name" value="GH"/>
</dbReference>
<dbReference type="Gene3D" id="3.20.20.80">
    <property type="entry name" value="Glycosidases"/>
    <property type="match status" value="1"/>
</dbReference>
<keyword evidence="3" id="KW-0326">Glycosidase</keyword>
<feature type="domain" description="Glycoside hydrolase family 2 immunoglobulin-like beta-sandwich" evidence="5">
    <location>
        <begin position="206"/>
        <end position="327"/>
    </location>
</feature>
<dbReference type="InterPro" id="IPR013783">
    <property type="entry name" value="Ig-like_fold"/>
</dbReference>
<evidence type="ECO:0000256" key="3">
    <source>
        <dbReference type="ARBA" id="ARBA00023295"/>
    </source>
</evidence>
<evidence type="ECO:0000259" key="6">
    <source>
        <dbReference type="Pfam" id="PF02836"/>
    </source>
</evidence>
<evidence type="ECO:0000259" key="8">
    <source>
        <dbReference type="Pfam" id="PF22666"/>
    </source>
</evidence>
<dbReference type="GO" id="GO:0004553">
    <property type="term" value="F:hydrolase activity, hydrolyzing O-glycosyl compounds"/>
    <property type="evidence" value="ECO:0007669"/>
    <property type="project" value="UniProtKB-ARBA"/>
</dbReference>
<evidence type="ECO:0000313" key="10">
    <source>
        <dbReference type="Proteomes" id="UP001633002"/>
    </source>
</evidence>
<accession>A0ABD3HI59</accession>
<dbReference type="InterPro" id="IPR006102">
    <property type="entry name" value="Ig-like_GH2"/>
</dbReference>
<dbReference type="InterPro" id="IPR043534">
    <property type="entry name" value="EBDG/EBM"/>
</dbReference>
<gene>
    <name evidence="9" type="ORF">R1sor_004853</name>
</gene>
<dbReference type="Pfam" id="PF22666">
    <property type="entry name" value="Glyco_hydro_2_N2"/>
    <property type="match status" value="1"/>
</dbReference>
<evidence type="ECO:0000256" key="2">
    <source>
        <dbReference type="ARBA" id="ARBA00022801"/>
    </source>
</evidence>
<dbReference type="InterPro" id="IPR041351">
    <property type="entry name" value="Ig_GlcNase"/>
</dbReference>
<dbReference type="SUPFAM" id="SSF49785">
    <property type="entry name" value="Galactose-binding domain-like"/>
    <property type="match status" value="1"/>
</dbReference>
<sequence length="1046" mass="117400">MIDVKLDRGWLAAMSTEVSLSGEDLSTKDFPTSASGPWMEAVVPGTVLATLLKNNRIPDPFYGMDNEKVPDIADVGRAYYTMWFCTSFTAPKSEFSSVWLKFRAINYSAQVFVNGSMFSLPGGMFIRRSLDITASVKTEGPNFIAVIVYPPEHPGRVPPEGGQGGDHDIAKDVAAQYVLGWDWMTPIRDRNTGLWDEVTLSFTGPVTITDPHLVTTFYDDFTRSYLQSSAELVNSSPADAQCSIKLHVTLDEPEGEEEFCSVESFSQSEVLIKSGASASVTLPQQFFYKPQLWWPNGMGKQPLYNVELTVEVDGVESDHWSHRIGFRRIDTWIDKTTRGRMFAVNGKPVFIRGGNWILSDGLLRLSEERYNTDVGFHADMNMNMLRVWAGGLAERPPFYRACDERGILVWQEFWVTGDCNGRGVPPSDQNWPADHDLFLRCARDTVKLLRNHPSLAIWVGGNEQIPASDIDQALQSELQLNPQLQQTSGFLDVDVTRFLDGTRAYIQGSLWSGFADGQGGWSDGPYGIQNPESFFAEDYYPYAFNPEIGSVGVPNAATIRATMPPSAWDPPGMQDVGGGYIKDIPNETWDYHKYIPYCDPESKVPSQVITYGTYSDLDDFCEKAQLANYLQYRALIESWNSRMWEKYTGVLIWKNQNPWPGLRGGLYDFLHDQTGGFFGVRSAAEPVHVQLNLATNVVELVNITAEQVDDATVEASVWNLGGERQNQMVSQGLVLPAQKTSKLSEIQLDFTEENQVCFVLLRLLRGDNNLLSRNFYWLHKEGRDYSQLGGEFRAKKVPVQVTASSEQKGGLVFISAVVKNGTETGSVAFFLRFSVLQDTDDKNVDQRVLPVTYSDNYFSLVPGDSLIVQISFKPPAGSTKLPFLVLQGWNVDKIERSLNPVNFRDADKIVPSKAINIHTLGQSHDAFLDVKSSQRTEYEEHRSETQAEPQQKQKIQQNVADFNYRYGLLLNAPVYLSHLINNMLTNTPEFLHEKPLFNKLKRTQERTINRDRSEVSNVQGAEIRSTNAKTGVLWDGKYSSLVGEKG</sequence>
<feature type="domain" description="Beta-mannosidase-like galactose-binding" evidence="8">
    <location>
        <begin position="35"/>
        <end position="195"/>
    </location>
</feature>
<evidence type="ECO:0000259" key="5">
    <source>
        <dbReference type="Pfam" id="PF00703"/>
    </source>
</evidence>
<feature type="domain" description="Exo-beta-D-glucosaminidase Ig-fold" evidence="7">
    <location>
        <begin position="774"/>
        <end position="891"/>
    </location>
</feature>
<dbReference type="InterPro" id="IPR008979">
    <property type="entry name" value="Galactose-bd-like_sf"/>
</dbReference>
<dbReference type="InterPro" id="IPR054593">
    <property type="entry name" value="Beta-mannosidase-like_N2"/>
</dbReference>
<evidence type="ECO:0000256" key="1">
    <source>
        <dbReference type="ARBA" id="ARBA00007401"/>
    </source>
</evidence>
<dbReference type="PANTHER" id="PTHR43536:SF1">
    <property type="entry name" value="MANNOSYLGLYCOPROTEIN ENDO-BETA-MANNOSIDASE"/>
    <property type="match status" value="1"/>
</dbReference>
<evidence type="ECO:0000313" key="9">
    <source>
        <dbReference type="EMBL" id="KAL3691202.1"/>
    </source>
</evidence>
<dbReference type="Gene3D" id="2.60.40.10">
    <property type="entry name" value="Immunoglobulins"/>
    <property type="match status" value="3"/>
</dbReference>
<comment type="similarity">
    <text evidence="1">Belongs to the glycosyl hydrolase 2 family.</text>
</comment>
<organism evidence="9 10">
    <name type="scientific">Riccia sorocarpa</name>
    <dbReference type="NCBI Taxonomy" id="122646"/>
    <lineage>
        <taxon>Eukaryota</taxon>
        <taxon>Viridiplantae</taxon>
        <taxon>Streptophyta</taxon>
        <taxon>Embryophyta</taxon>
        <taxon>Marchantiophyta</taxon>
        <taxon>Marchantiopsida</taxon>
        <taxon>Marchantiidae</taxon>
        <taxon>Marchantiales</taxon>
        <taxon>Ricciaceae</taxon>
        <taxon>Riccia</taxon>
    </lineage>
</organism>
<keyword evidence="10" id="KW-1185">Reference proteome</keyword>
<dbReference type="EMBL" id="JBJQOH010000003">
    <property type="protein sequence ID" value="KAL3691202.1"/>
    <property type="molecule type" value="Genomic_DNA"/>
</dbReference>
<keyword evidence="2" id="KW-0378">Hydrolase</keyword>
<dbReference type="Proteomes" id="UP001633002">
    <property type="component" value="Unassembled WGS sequence"/>
</dbReference>
<dbReference type="InterPro" id="IPR006103">
    <property type="entry name" value="Glyco_hydro_2_cat"/>
</dbReference>
<feature type="domain" description="Glycoside hydrolase family 2 catalytic" evidence="6">
    <location>
        <begin position="339"/>
        <end position="472"/>
    </location>
</feature>
<protein>
    <recommendedName>
        <fullName evidence="11">Beta-mannosidase</fullName>
    </recommendedName>
</protein>
<dbReference type="PANTHER" id="PTHR43536">
    <property type="entry name" value="MANNOSYLGLYCOPROTEIN ENDO-BETA-MANNOSIDASE"/>
    <property type="match status" value="1"/>
</dbReference>
<dbReference type="Pfam" id="PF00703">
    <property type="entry name" value="Glyco_hydro_2"/>
    <property type="match status" value="1"/>
</dbReference>
<dbReference type="InterPro" id="IPR023232">
    <property type="entry name" value="Glyco_hydro_2_AS"/>
</dbReference>
<evidence type="ECO:0000259" key="7">
    <source>
        <dbReference type="Pfam" id="PF18368"/>
    </source>
</evidence>
<dbReference type="SUPFAM" id="SSF51445">
    <property type="entry name" value="(Trans)glycosidases"/>
    <property type="match status" value="1"/>
</dbReference>
<dbReference type="Pfam" id="PF02836">
    <property type="entry name" value="Glyco_hydro_2_C"/>
    <property type="match status" value="1"/>
</dbReference>
<dbReference type="PROSITE" id="PS00608">
    <property type="entry name" value="GLYCOSYL_HYDROL_F2_2"/>
    <property type="match status" value="1"/>
</dbReference>
<dbReference type="SUPFAM" id="SSF49303">
    <property type="entry name" value="beta-Galactosidase/glucuronidase domain"/>
    <property type="match status" value="3"/>
</dbReference>
<proteinExistence type="inferred from homology"/>
<dbReference type="InterPro" id="IPR036156">
    <property type="entry name" value="Beta-gal/glucu_dom_sf"/>
</dbReference>
<dbReference type="Pfam" id="PF18368">
    <property type="entry name" value="Ig_GlcNase"/>
    <property type="match status" value="1"/>
</dbReference>
<dbReference type="AlphaFoldDB" id="A0ABD3HI59"/>
<comment type="caution">
    <text evidence="9">The sequence shown here is derived from an EMBL/GenBank/DDBJ whole genome shotgun (WGS) entry which is preliminary data.</text>
</comment>
<evidence type="ECO:0000256" key="4">
    <source>
        <dbReference type="SAM" id="MobiDB-lite"/>
    </source>
</evidence>
<reference evidence="9 10" key="1">
    <citation type="submission" date="2024-09" db="EMBL/GenBank/DDBJ databases">
        <title>Chromosome-scale assembly of Riccia sorocarpa.</title>
        <authorList>
            <person name="Paukszto L."/>
        </authorList>
    </citation>
    <scope>NUCLEOTIDE SEQUENCE [LARGE SCALE GENOMIC DNA]</scope>
    <source>
        <strain evidence="9">LP-2024</strain>
        <tissue evidence="9">Aerial parts of the thallus</tissue>
    </source>
</reference>